<evidence type="ECO:0000256" key="7">
    <source>
        <dbReference type="HAMAP-Rule" id="MF_01215"/>
    </source>
</evidence>
<dbReference type="GO" id="GO:0044205">
    <property type="term" value="P:'de novo' UMP biosynthetic process"/>
    <property type="evidence" value="ECO:0007669"/>
    <property type="project" value="UniProtKB-UniRule"/>
</dbReference>
<gene>
    <name evidence="7 9" type="primary">pyrF</name>
    <name evidence="9" type="ORF">H8693_06655</name>
</gene>
<protein>
    <recommendedName>
        <fullName evidence="7">Orotidine 5'-phosphate decarboxylase</fullName>
        <ecNumber evidence="7">4.1.1.23</ecNumber>
    </recommendedName>
    <alternativeName>
        <fullName evidence="7">OMP decarboxylase</fullName>
        <shortName evidence="7">OMPDCase</shortName>
        <shortName evidence="7">OMPdecase</shortName>
    </alternativeName>
</protein>
<keyword evidence="10" id="KW-1185">Reference proteome</keyword>
<dbReference type="Proteomes" id="UP000617951">
    <property type="component" value="Unassembled WGS sequence"/>
</dbReference>
<dbReference type="SUPFAM" id="SSF51366">
    <property type="entry name" value="Ribulose-phoshate binding barrel"/>
    <property type="match status" value="1"/>
</dbReference>
<evidence type="ECO:0000259" key="8">
    <source>
        <dbReference type="SMART" id="SM00934"/>
    </source>
</evidence>
<dbReference type="NCBIfam" id="TIGR02127">
    <property type="entry name" value="pyrF_sub2"/>
    <property type="match status" value="1"/>
</dbReference>
<evidence type="ECO:0000256" key="4">
    <source>
        <dbReference type="ARBA" id="ARBA00022975"/>
    </source>
</evidence>
<dbReference type="GO" id="GO:0004590">
    <property type="term" value="F:orotidine-5'-phosphate decarboxylase activity"/>
    <property type="evidence" value="ECO:0007669"/>
    <property type="project" value="UniProtKB-UniRule"/>
</dbReference>
<dbReference type="Gene3D" id="3.20.20.70">
    <property type="entry name" value="Aldolase class I"/>
    <property type="match status" value="1"/>
</dbReference>
<evidence type="ECO:0000313" key="10">
    <source>
        <dbReference type="Proteomes" id="UP000617951"/>
    </source>
</evidence>
<dbReference type="FunFam" id="3.20.20.70:FF:000246">
    <property type="entry name" value="Orotidine 5'-phosphate decarboxylase"/>
    <property type="match status" value="1"/>
</dbReference>
<evidence type="ECO:0000313" key="9">
    <source>
        <dbReference type="EMBL" id="MBC8538612.1"/>
    </source>
</evidence>
<dbReference type="GO" id="GO:0006207">
    <property type="term" value="P:'de novo' pyrimidine nucleobase biosynthetic process"/>
    <property type="evidence" value="ECO:0007669"/>
    <property type="project" value="InterPro"/>
</dbReference>
<evidence type="ECO:0000256" key="6">
    <source>
        <dbReference type="ARBA" id="ARBA00049157"/>
    </source>
</evidence>
<reference evidence="9" key="1">
    <citation type="submission" date="2020-08" db="EMBL/GenBank/DDBJ databases">
        <title>Genome public.</title>
        <authorList>
            <person name="Liu C."/>
            <person name="Sun Q."/>
        </authorList>
    </citation>
    <scope>NUCLEOTIDE SEQUENCE</scope>
    <source>
        <strain evidence="9">NSJ-63</strain>
    </source>
</reference>
<proteinExistence type="inferred from homology"/>
<dbReference type="PROSITE" id="PS00156">
    <property type="entry name" value="OMPDECASE"/>
    <property type="match status" value="1"/>
</dbReference>
<dbReference type="SMART" id="SM00934">
    <property type="entry name" value="OMPdecase"/>
    <property type="match status" value="1"/>
</dbReference>
<dbReference type="InterPro" id="IPR013785">
    <property type="entry name" value="Aldolase_TIM"/>
</dbReference>
<evidence type="ECO:0000256" key="1">
    <source>
        <dbReference type="ARBA" id="ARBA00004861"/>
    </source>
</evidence>
<evidence type="ECO:0000256" key="2">
    <source>
        <dbReference type="ARBA" id="ARBA00008847"/>
    </source>
</evidence>
<feature type="active site" description="Proton donor" evidence="7">
    <location>
        <position position="101"/>
    </location>
</feature>
<organism evidence="9 10">
    <name type="scientific">Guopingia tenuis</name>
    <dbReference type="NCBI Taxonomy" id="2763656"/>
    <lineage>
        <taxon>Bacteria</taxon>
        <taxon>Bacillati</taxon>
        <taxon>Bacillota</taxon>
        <taxon>Clostridia</taxon>
        <taxon>Christensenellales</taxon>
        <taxon>Christensenellaceae</taxon>
        <taxon>Guopingia</taxon>
    </lineage>
</organism>
<dbReference type="RefSeq" id="WP_249280342.1">
    <property type="nucleotide sequence ID" value="NZ_JACRSS010000003.1"/>
</dbReference>
<sequence length="306" mass="33539">MIDKLIEGIKQTKCPVCVGLDTMHTYLPEEFEADEKKPLRSIGDALFDFNREIIDSINDIVPSVKVQVAYYEQYGSAGMRAFKKTIAYARKVGLVVISDVKRNDIGSTATAYSNAYLGGVEIGGERHCPYESDFITVNPYFGIDGIQPFLNDCKKYGKGIFALVKTSNPSGGEFQDLKVYRKRLYERVADKVDAWGQDLIGEYGYSAVGAVVGATYREQAQFLREKHPTTFFLVPGYGAQGATAADIAVNFDANGLGAVINSSRGILLAYKKPQYAGMNFKKAARAAVLDMKEDILSALKANGVNL</sequence>
<keyword evidence="5 7" id="KW-0456">Lyase</keyword>
<dbReference type="Pfam" id="PF00215">
    <property type="entry name" value="OMPdecase"/>
    <property type="match status" value="1"/>
</dbReference>
<dbReference type="InterPro" id="IPR011060">
    <property type="entry name" value="RibuloseP-bd_barrel"/>
</dbReference>
<dbReference type="HAMAP" id="MF_01215">
    <property type="entry name" value="OMPdecase_type2"/>
    <property type="match status" value="1"/>
</dbReference>
<evidence type="ECO:0000256" key="5">
    <source>
        <dbReference type="ARBA" id="ARBA00023239"/>
    </source>
</evidence>
<dbReference type="InterPro" id="IPR018089">
    <property type="entry name" value="OMPdecase_AS"/>
</dbReference>
<dbReference type="InterPro" id="IPR011995">
    <property type="entry name" value="OMPdecase_type-2"/>
</dbReference>
<dbReference type="EMBL" id="JACRSS010000003">
    <property type="protein sequence ID" value="MBC8538612.1"/>
    <property type="molecule type" value="Genomic_DNA"/>
</dbReference>
<keyword evidence="3 7" id="KW-0210">Decarboxylase</keyword>
<dbReference type="EC" id="4.1.1.23" evidence="7"/>
<dbReference type="PANTHER" id="PTHR43375:SF1">
    <property type="entry name" value="OROTIDINE 5'-PHOSPHATE DECARBOXYLASE"/>
    <property type="match status" value="1"/>
</dbReference>
<dbReference type="AlphaFoldDB" id="A0A926DIY0"/>
<feature type="domain" description="Orotidine 5'-phosphate decarboxylase" evidence="8">
    <location>
        <begin position="15"/>
        <end position="279"/>
    </location>
</feature>
<dbReference type="PANTHER" id="PTHR43375">
    <property type="entry name" value="OROTIDINE 5'-PHOSPHATE DECARBOXYLASE"/>
    <property type="match status" value="1"/>
</dbReference>
<comment type="catalytic activity">
    <reaction evidence="6 7">
        <text>orotidine 5'-phosphate + H(+) = UMP + CO2</text>
        <dbReference type="Rhea" id="RHEA:11596"/>
        <dbReference type="ChEBI" id="CHEBI:15378"/>
        <dbReference type="ChEBI" id="CHEBI:16526"/>
        <dbReference type="ChEBI" id="CHEBI:57538"/>
        <dbReference type="ChEBI" id="CHEBI:57865"/>
        <dbReference type="EC" id="4.1.1.23"/>
    </reaction>
</comment>
<name>A0A926DIY0_9FIRM</name>
<accession>A0A926DIY0</accession>
<keyword evidence="4 7" id="KW-0665">Pyrimidine biosynthesis</keyword>
<comment type="similarity">
    <text evidence="2 7">Belongs to the OMP decarboxylase family. Type 2 subfamily.</text>
</comment>
<dbReference type="CDD" id="cd04725">
    <property type="entry name" value="OMP_decarboxylase_like"/>
    <property type="match status" value="1"/>
</dbReference>
<dbReference type="InterPro" id="IPR001754">
    <property type="entry name" value="OMPdeCOase_dom"/>
</dbReference>
<evidence type="ECO:0000256" key="3">
    <source>
        <dbReference type="ARBA" id="ARBA00022793"/>
    </source>
</evidence>
<comment type="pathway">
    <text evidence="1 7">Pyrimidine metabolism; UMP biosynthesis via de novo pathway; UMP from orotate: step 2/2.</text>
</comment>
<comment type="caution">
    <text evidence="9">The sequence shown here is derived from an EMBL/GenBank/DDBJ whole genome shotgun (WGS) entry which is preliminary data.</text>
</comment>